<dbReference type="EMBL" id="JBHTGL010000008">
    <property type="protein sequence ID" value="MFD0622704.1"/>
    <property type="molecule type" value="Genomic_DNA"/>
</dbReference>
<name>A0ABW2WMU7_9ACTN</name>
<comment type="caution">
    <text evidence="2">The sequence shown here is derived from an EMBL/GenBank/DDBJ whole genome shotgun (WGS) entry which is preliminary data.</text>
</comment>
<dbReference type="Proteomes" id="UP001596915">
    <property type="component" value="Unassembled WGS sequence"/>
</dbReference>
<evidence type="ECO:0000256" key="1">
    <source>
        <dbReference type="SAM" id="MobiDB-lite"/>
    </source>
</evidence>
<evidence type="ECO:0000313" key="2">
    <source>
        <dbReference type="EMBL" id="MFD0622704.1"/>
    </source>
</evidence>
<evidence type="ECO:0000313" key="3">
    <source>
        <dbReference type="Proteomes" id="UP001596915"/>
    </source>
</evidence>
<gene>
    <name evidence="2" type="ORF">ACFQ2K_07550</name>
</gene>
<protein>
    <submittedName>
        <fullName evidence="2">Uncharacterized protein</fullName>
    </submittedName>
</protein>
<keyword evidence="3" id="KW-1185">Reference proteome</keyword>
<reference evidence="3" key="1">
    <citation type="journal article" date="2019" name="Int. J. Syst. Evol. Microbiol.">
        <title>The Global Catalogue of Microorganisms (GCM) 10K type strain sequencing project: providing services to taxonomists for standard genome sequencing and annotation.</title>
        <authorList>
            <consortium name="The Broad Institute Genomics Platform"/>
            <consortium name="The Broad Institute Genome Sequencing Center for Infectious Disease"/>
            <person name="Wu L."/>
            <person name="Ma J."/>
        </authorList>
    </citation>
    <scope>NUCLEOTIDE SEQUENCE [LARGE SCALE GENOMIC DNA]</scope>
    <source>
        <strain evidence="3">JCM 12607</strain>
    </source>
</reference>
<proteinExistence type="predicted"/>
<sequence length="149" mass="16478">MAIWGLVIETTVGVGERKHTEAYVLTHVEGTREEALVELERRARIHTPEHPRSPKRRRLFRERDGFLLVIDGAWQSFSTRFTVAELLDDSAAPAPPPTTEVAPPEAEPDPADTVPSPPPPSTPPSTPPVERDADGVPVRPAWWGRTDLP</sequence>
<accession>A0ABW2WMU7</accession>
<organism evidence="2 3">
    <name type="scientific">Streptomyces sanglieri</name>
    <dbReference type="NCBI Taxonomy" id="193460"/>
    <lineage>
        <taxon>Bacteria</taxon>
        <taxon>Bacillati</taxon>
        <taxon>Actinomycetota</taxon>
        <taxon>Actinomycetes</taxon>
        <taxon>Kitasatosporales</taxon>
        <taxon>Streptomycetaceae</taxon>
        <taxon>Streptomyces</taxon>
    </lineage>
</organism>
<feature type="compositionally biased region" description="Pro residues" evidence="1">
    <location>
        <begin position="115"/>
        <end position="127"/>
    </location>
</feature>
<feature type="region of interest" description="Disordered" evidence="1">
    <location>
        <begin position="88"/>
        <end position="149"/>
    </location>
</feature>